<dbReference type="Proteomes" id="UP000190959">
    <property type="component" value="Unassembled WGS sequence"/>
</dbReference>
<dbReference type="CDD" id="cd06088">
    <property type="entry name" value="KOW_RPL14"/>
    <property type="match status" value="1"/>
</dbReference>
<dbReference type="OMA" id="RFFIIFD"/>
<keyword evidence="2" id="KW-0687">Ribonucleoprotein</keyword>
<dbReference type="EMBL" id="MWMH01000008">
    <property type="protein sequence ID" value="OOP71472.1"/>
    <property type="molecule type" value="Genomic_DNA"/>
</dbReference>
<keyword evidence="1 3" id="KW-0689">Ribosomal protein</keyword>
<dbReference type="InterPro" id="IPR014722">
    <property type="entry name" value="Rib_uL2_dom2"/>
</dbReference>
<reference evidence="9" key="1">
    <citation type="submission" date="2014-12" db="EMBL/GenBank/DDBJ databases">
        <title>Genome sequence of Clostridium beijerinckii strain 59B.</title>
        <authorList>
            <person name="Little G.T."/>
            <person name="Minton N.P."/>
        </authorList>
    </citation>
    <scope>NUCLEOTIDE SEQUENCE [LARGE SCALE GENOMIC DNA]</scope>
    <source>
        <strain evidence="9">59B</strain>
    </source>
</reference>
<evidence type="ECO:0000313" key="5">
    <source>
        <dbReference type="EMBL" id="MBF7807958.1"/>
    </source>
</evidence>
<dbReference type="EMBL" id="JABAGD010000016">
    <property type="protein sequence ID" value="NMF05197.1"/>
    <property type="molecule type" value="Genomic_DNA"/>
</dbReference>
<evidence type="ECO:0000256" key="1">
    <source>
        <dbReference type="ARBA" id="ARBA00022980"/>
    </source>
</evidence>
<dbReference type="GO" id="GO:1990904">
    <property type="term" value="C:ribonucleoprotein complex"/>
    <property type="evidence" value="ECO:0007669"/>
    <property type="project" value="UniProtKB-KW"/>
</dbReference>
<dbReference type="InterPro" id="IPR041985">
    <property type="entry name" value="Ribosomal_eL14_KOW"/>
</dbReference>
<dbReference type="GO" id="GO:0005840">
    <property type="term" value="C:ribosome"/>
    <property type="evidence" value="ECO:0007669"/>
    <property type="project" value="UniProtKB-KW"/>
</dbReference>
<evidence type="ECO:0000313" key="6">
    <source>
        <dbReference type="EMBL" id="NMF05197.1"/>
    </source>
</evidence>
<dbReference type="Gene3D" id="2.30.30.30">
    <property type="match status" value="1"/>
</dbReference>
<proteinExistence type="predicted"/>
<evidence type="ECO:0000313" key="9">
    <source>
        <dbReference type="Proteomes" id="UP000031866"/>
    </source>
</evidence>
<dbReference type="Proteomes" id="UP000031866">
    <property type="component" value="Chromosome"/>
</dbReference>
<dbReference type="STRING" id="1520.LF65_00211"/>
<dbReference type="RefSeq" id="WP_011967529.1">
    <property type="nucleotide sequence ID" value="NZ_BKAK01000097.1"/>
</dbReference>
<dbReference type="EMBL" id="CP010086">
    <property type="protein sequence ID" value="AJG96888.1"/>
    <property type="molecule type" value="Genomic_DNA"/>
</dbReference>
<reference evidence="4" key="8">
    <citation type="journal article" date="2022" name="Nat. Biotechnol.">
        <title>Carbon-negative production of acetone and isopropanol by gas fermentation at industrial pilot scale.</title>
        <authorList>
            <person name="Liew F.E."/>
            <person name="Nogle R."/>
            <person name="Abdalla T."/>
            <person name="Rasor B.J."/>
            <person name="Canter C."/>
            <person name="Jensen R.O."/>
            <person name="Wang L."/>
            <person name="Strutz J."/>
            <person name="Chirania P."/>
            <person name="De Tissera S."/>
            <person name="Mueller A.P."/>
            <person name="Ruan Z."/>
            <person name="Gao A."/>
            <person name="Tran L."/>
            <person name="Engle N.L."/>
            <person name="Bromley J.C."/>
            <person name="Daniell J."/>
            <person name="Conrado R."/>
            <person name="Tschaplinski T.J."/>
            <person name="Giannone R.J."/>
            <person name="Hettich R.L."/>
            <person name="Karim A.S."/>
            <person name="Simpson S.D."/>
            <person name="Brown S.D."/>
            <person name="Leang C."/>
            <person name="Jewett M.C."/>
            <person name="Kopke M."/>
        </authorList>
    </citation>
    <scope>NUCLEOTIDE SEQUENCE</scope>
    <source>
        <strain evidence="4">DJ015</strain>
    </source>
</reference>
<dbReference type="EMBL" id="JABAGV010000004">
    <property type="protein sequence ID" value="MBC2473557.1"/>
    <property type="molecule type" value="Genomic_DNA"/>
</dbReference>
<evidence type="ECO:0000313" key="4">
    <source>
        <dbReference type="EMBL" id="MBC2473557.1"/>
    </source>
</evidence>
<dbReference type="EMBL" id="JADOEF010000001">
    <property type="protein sequence ID" value="MBF7807958.1"/>
    <property type="molecule type" value="Genomic_DNA"/>
</dbReference>
<evidence type="ECO:0000313" key="11">
    <source>
        <dbReference type="Proteomes" id="UP000190973"/>
    </source>
</evidence>
<reference evidence="4" key="5">
    <citation type="submission" date="2020-04" db="EMBL/GenBank/DDBJ databases">
        <authorList>
            <person name="Brown S."/>
        </authorList>
    </citation>
    <scope>NUCLEOTIDE SEQUENCE</scope>
    <source>
        <strain evidence="4">DJ015</strain>
    </source>
</reference>
<evidence type="ECO:0000313" key="10">
    <source>
        <dbReference type="Proteomes" id="UP000190959"/>
    </source>
</evidence>
<dbReference type="EMBL" id="LZZI01000005">
    <property type="protein sequence ID" value="OOM64314.1"/>
    <property type="molecule type" value="Genomic_DNA"/>
</dbReference>
<dbReference type="OrthoDB" id="1683515at2"/>
<dbReference type="AlphaFoldDB" id="A0A0B5QJM6"/>
<evidence type="ECO:0000313" key="3">
    <source>
        <dbReference type="EMBL" id="AJG96888.1"/>
    </source>
</evidence>
<evidence type="ECO:0000313" key="12">
    <source>
        <dbReference type="Proteomes" id="UP000587880"/>
    </source>
</evidence>
<dbReference type="Proteomes" id="UP000631418">
    <property type="component" value="Unassembled WGS sequence"/>
</dbReference>
<evidence type="ECO:0000256" key="2">
    <source>
        <dbReference type="ARBA" id="ARBA00023274"/>
    </source>
</evidence>
<organism evidence="3 9">
    <name type="scientific">Clostridium beijerinckii</name>
    <name type="common">Clostridium MP</name>
    <dbReference type="NCBI Taxonomy" id="1520"/>
    <lineage>
        <taxon>Bacteria</taxon>
        <taxon>Bacillati</taxon>
        <taxon>Bacillota</taxon>
        <taxon>Clostridia</taxon>
        <taxon>Eubacteriales</taxon>
        <taxon>Clostridiaceae</taxon>
        <taxon>Clostridium</taxon>
    </lineage>
</organism>
<evidence type="ECO:0000313" key="8">
    <source>
        <dbReference type="EMBL" id="OOP71472.1"/>
    </source>
</evidence>
<reference evidence="3" key="2">
    <citation type="submission" date="2016-02" db="EMBL/GenBank/DDBJ databases">
        <title>Genome sequence of Clostridium beijerinckii strain 59B.</title>
        <authorList>
            <person name="Little G.T."/>
            <person name="Minton N.P."/>
        </authorList>
    </citation>
    <scope>NUCLEOTIDE SEQUENCE</scope>
    <source>
        <strain evidence="3">NCIMB 14988</strain>
    </source>
</reference>
<evidence type="ECO:0000313" key="7">
    <source>
        <dbReference type="EMBL" id="OOM64314.1"/>
    </source>
</evidence>
<accession>A0A0B5QJM6</accession>
<name>A0A0B5QJM6_CLOBE</name>
<dbReference type="KEGG" id="cbei:LF65_00211"/>
<dbReference type="Proteomes" id="UP001194098">
    <property type="component" value="Unassembled WGS sequence"/>
</dbReference>
<reference evidence="7 11" key="3">
    <citation type="submission" date="2016-05" db="EMBL/GenBank/DDBJ databases">
        <title>Microbial solvent formation.</title>
        <authorList>
            <person name="Poehlein A."/>
            <person name="Montoya Solano J.D."/>
            <person name="Flitsch S."/>
            <person name="Krabben P."/>
            <person name="Duerre P."/>
            <person name="Daniel R."/>
        </authorList>
    </citation>
    <scope>NUCLEOTIDE SEQUENCE [LARGE SCALE GENOMIC DNA]</scope>
    <source>
        <strain evidence="7 11">DSM 53</strain>
    </source>
</reference>
<dbReference type="InterPro" id="IPR008991">
    <property type="entry name" value="Translation_prot_SH3-like_sf"/>
</dbReference>
<gene>
    <name evidence="8" type="ORF">CBEIBR21_20575</name>
    <name evidence="7" type="ORF">CLBCK_03980</name>
    <name evidence="6" type="ORF">HF849_10605</name>
    <name evidence="4" type="ORF">HGI39_02340</name>
    <name evidence="5" type="ORF">IS491_04450</name>
    <name evidence="3" type="ORF">LF65_00211</name>
</gene>
<dbReference type="GeneID" id="66343064"/>
<reference evidence="6 12" key="6">
    <citation type="submission" date="2020-04" db="EMBL/GenBank/DDBJ databases">
        <authorList>
            <person name="Hitch T.C.A."/>
            <person name="Wylensek D."/>
            <person name="Clavel T."/>
        </authorList>
    </citation>
    <scope>NUCLEOTIDE SEQUENCE [LARGE SCALE GENOMIC DNA]</scope>
    <source>
        <strain evidence="6 12">WB01_NA02</strain>
    </source>
</reference>
<dbReference type="Proteomes" id="UP000190973">
    <property type="component" value="Unassembled WGS sequence"/>
</dbReference>
<dbReference type="Proteomes" id="UP000587880">
    <property type="component" value="Unassembled WGS sequence"/>
</dbReference>
<reference evidence="8 10" key="4">
    <citation type="submission" date="2017-02" db="EMBL/GenBank/DDBJ databases">
        <title>Genome sequence of Clostridium beijerinckii Br21.</title>
        <authorList>
            <person name="Fonseca B.C."/>
            <person name="Guazzaroni M.E."/>
            <person name="Riano-Pachon D.M."/>
            <person name="Reginatto V."/>
        </authorList>
    </citation>
    <scope>NUCLEOTIDE SEQUENCE [LARGE SCALE GENOMIC DNA]</scope>
    <source>
        <strain evidence="8 10">Br21</strain>
    </source>
</reference>
<sequence>MQNNDLIGKVVLSKAGRDKDHLYVVVRQIDDDYVLLANGDTKLIEMPKKKKIKHLSILEDVDDELLSLINSCDKSTNLKIKRFLKLRGIVKEG</sequence>
<dbReference type="SUPFAM" id="SSF50104">
    <property type="entry name" value="Translation proteins SH3-like domain"/>
    <property type="match status" value="1"/>
</dbReference>
<reference evidence="5" key="7">
    <citation type="submission" date="2020-11" db="EMBL/GenBank/DDBJ databases">
        <authorList>
            <person name="Thieme N."/>
            <person name="Liebl W."/>
            <person name="Zverlov V."/>
        </authorList>
    </citation>
    <scope>NUCLEOTIDE SEQUENCE</scope>
    <source>
        <strain evidence="5">NT08</strain>
    </source>
</reference>
<protein>
    <submittedName>
        <fullName evidence="5">KOW domain-containing RNA-binding protein</fullName>
    </submittedName>
    <submittedName>
        <fullName evidence="3">LSU ribosomal protein L14E</fullName>
    </submittedName>
</protein>